<evidence type="ECO:0000256" key="4">
    <source>
        <dbReference type="PIRSR" id="PIRSR000103-1"/>
    </source>
</evidence>
<dbReference type="Pfam" id="PF14833">
    <property type="entry name" value="NAD_binding_11"/>
    <property type="match status" value="1"/>
</dbReference>
<dbReference type="Gene3D" id="1.10.1040.10">
    <property type="entry name" value="N-(1-d-carboxylethyl)-l-norvaline Dehydrogenase, domain 2"/>
    <property type="match status" value="1"/>
</dbReference>
<dbReference type="InterPro" id="IPR029154">
    <property type="entry name" value="HIBADH-like_NADP-bd"/>
</dbReference>
<name>A0A0U5GMT3_ASPCI</name>
<evidence type="ECO:0000256" key="1">
    <source>
        <dbReference type="ARBA" id="ARBA00007598"/>
    </source>
</evidence>
<dbReference type="InterPro" id="IPR036291">
    <property type="entry name" value="NAD(P)-bd_dom_sf"/>
</dbReference>
<proteinExistence type="inferred from homology"/>
<dbReference type="Pfam" id="PF03446">
    <property type="entry name" value="NAD_binding_2"/>
    <property type="match status" value="1"/>
</dbReference>
<gene>
    <name evidence="7" type="ORF">ASPCAL07557</name>
</gene>
<dbReference type="EMBL" id="CDMC01000006">
    <property type="protein sequence ID" value="CEN60885.1"/>
    <property type="molecule type" value="Genomic_DNA"/>
</dbReference>
<dbReference type="PROSITE" id="PS00895">
    <property type="entry name" value="3_HYDROXYISOBUT_DH"/>
    <property type="match status" value="1"/>
</dbReference>
<dbReference type="Proteomes" id="UP000054771">
    <property type="component" value="Unassembled WGS sequence"/>
</dbReference>
<protein>
    <submittedName>
        <fullName evidence="7">Uncharacterized protein</fullName>
    </submittedName>
</protein>
<dbReference type="STRING" id="454130.A0A0U5GMT3"/>
<reference evidence="8" key="1">
    <citation type="journal article" date="2016" name="Genome Announc.">
        <title>Draft genome sequences of fungus Aspergillus calidoustus.</title>
        <authorList>
            <person name="Horn F."/>
            <person name="Linde J."/>
            <person name="Mattern D.J."/>
            <person name="Walther G."/>
            <person name="Guthke R."/>
            <person name="Scherlach K."/>
            <person name="Martin K."/>
            <person name="Brakhage A.A."/>
            <person name="Petzke L."/>
            <person name="Valiante V."/>
        </authorList>
    </citation>
    <scope>NUCLEOTIDE SEQUENCE [LARGE SCALE GENOMIC DNA]</scope>
    <source>
        <strain evidence="8">SF006504</strain>
    </source>
</reference>
<dbReference type="InterPro" id="IPR008927">
    <property type="entry name" value="6-PGluconate_DH-like_C_sf"/>
</dbReference>
<evidence type="ECO:0000256" key="2">
    <source>
        <dbReference type="ARBA" id="ARBA00023002"/>
    </source>
</evidence>
<keyword evidence="3" id="KW-0520">NAD</keyword>
<feature type="active site" evidence="4">
    <location>
        <position position="188"/>
    </location>
</feature>
<dbReference type="InterPro" id="IPR051265">
    <property type="entry name" value="HIBADH-related_NP60_sf"/>
</dbReference>
<dbReference type="Gene3D" id="3.40.50.720">
    <property type="entry name" value="NAD(P)-binding Rossmann-like Domain"/>
    <property type="match status" value="1"/>
</dbReference>
<dbReference type="GO" id="GO:0016491">
    <property type="term" value="F:oxidoreductase activity"/>
    <property type="evidence" value="ECO:0007669"/>
    <property type="project" value="UniProtKB-KW"/>
</dbReference>
<evidence type="ECO:0000313" key="8">
    <source>
        <dbReference type="Proteomes" id="UP000054771"/>
    </source>
</evidence>
<sequence length="312" mass="33580">MRRRELNNNKESLSIQYHHKMRLGFIGLGVMGVPMARNLSRHFPLTVWNRSPSKYALLEETGAKVATAESPVEVVAQSDVTFVMLFNALAFDSILTPDFYSALRGKTLVNTSSVGVEFNKFLAEKVHAAGGTFLEMPVSGSKVPAEQGQLVGLMAGDPEVADGIRPFVKPLTKSAVYCGPIGSGLKAKYAVNTLLITLTVGLSESVNLARAQGLDLEAFERVLEACPMASPYSKLKVAKIRNNDWSAQASLKDCYNSTQLIESAAAAAETRSPLMEACGKLYKEAMEAGLGEEDMISIVKTVGGDKKAGSRI</sequence>
<dbReference type="PIRSF" id="PIRSF000103">
    <property type="entry name" value="HIBADH"/>
    <property type="match status" value="1"/>
</dbReference>
<evidence type="ECO:0000259" key="6">
    <source>
        <dbReference type="Pfam" id="PF14833"/>
    </source>
</evidence>
<feature type="domain" description="6-phosphogluconate dehydrogenase NADP-binding" evidence="5">
    <location>
        <begin position="23"/>
        <end position="179"/>
    </location>
</feature>
<dbReference type="GO" id="GO:0051287">
    <property type="term" value="F:NAD binding"/>
    <property type="evidence" value="ECO:0007669"/>
    <property type="project" value="InterPro"/>
</dbReference>
<dbReference type="PANTHER" id="PTHR43580">
    <property type="entry name" value="OXIDOREDUCTASE GLYR1-RELATED"/>
    <property type="match status" value="1"/>
</dbReference>
<dbReference type="OrthoDB" id="21615at2759"/>
<keyword evidence="8" id="KW-1185">Reference proteome</keyword>
<dbReference type="OMA" id="QFYADVQ"/>
<dbReference type="PANTHER" id="PTHR43580:SF2">
    <property type="entry name" value="CYTOKINE-LIKE NUCLEAR FACTOR N-PAC"/>
    <property type="match status" value="1"/>
</dbReference>
<dbReference type="InterPro" id="IPR015815">
    <property type="entry name" value="HIBADH-related"/>
</dbReference>
<dbReference type="GO" id="GO:0050661">
    <property type="term" value="F:NADP binding"/>
    <property type="evidence" value="ECO:0007669"/>
    <property type="project" value="InterPro"/>
</dbReference>
<organism evidence="7 8">
    <name type="scientific">Aspergillus calidoustus</name>
    <dbReference type="NCBI Taxonomy" id="454130"/>
    <lineage>
        <taxon>Eukaryota</taxon>
        <taxon>Fungi</taxon>
        <taxon>Dikarya</taxon>
        <taxon>Ascomycota</taxon>
        <taxon>Pezizomycotina</taxon>
        <taxon>Eurotiomycetes</taxon>
        <taxon>Eurotiomycetidae</taxon>
        <taxon>Eurotiales</taxon>
        <taxon>Aspergillaceae</taxon>
        <taxon>Aspergillus</taxon>
        <taxon>Aspergillus subgen. Nidulantes</taxon>
    </lineage>
</organism>
<keyword evidence="2" id="KW-0560">Oxidoreductase</keyword>
<dbReference type="InterPro" id="IPR013328">
    <property type="entry name" value="6PGD_dom2"/>
</dbReference>
<comment type="similarity">
    <text evidence="1">Belongs to the HIBADH-related family. NP60 subfamily.</text>
</comment>
<dbReference type="SUPFAM" id="SSF51735">
    <property type="entry name" value="NAD(P)-binding Rossmann-fold domains"/>
    <property type="match status" value="1"/>
</dbReference>
<accession>A0A0U5GMT3</accession>
<evidence type="ECO:0000313" key="7">
    <source>
        <dbReference type="EMBL" id="CEN60885.1"/>
    </source>
</evidence>
<dbReference type="AlphaFoldDB" id="A0A0U5GMT3"/>
<dbReference type="InterPro" id="IPR006115">
    <property type="entry name" value="6PGDH_NADP-bd"/>
</dbReference>
<feature type="domain" description="3-hydroxyisobutyrate dehydrogenase-like NAD-binding" evidence="6">
    <location>
        <begin position="182"/>
        <end position="301"/>
    </location>
</feature>
<evidence type="ECO:0000259" key="5">
    <source>
        <dbReference type="Pfam" id="PF03446"/>
    </source>
</evidence>
<dbReference type="InterPro" id="IPR002204">
    <property type="entry name" value="3-OH-isobutyrate_DH-rel_CS"/>
</dbReference>
<dbReference type="SUPFAM" id="SSF48179">
    <property type="entry name" value="6-phosphogluconate dehydrogenase C-terminal domain-like"/>
    <property type="match status" value="1"/>
</dbReference>
<evidence type="ECO:0000256" key="3">
    <source>
        <dbReference type="ARBA" id="ARBA00023027"/>
    </source>
</evidence>